<evidence type="ECO:0000256" key="2">
    <source>
        <dbReference type="ARBA" id="ARBA00022703"/>
    </source>
</evidence>
<dbReference type="InterPro" id="IPR050452">
    <property type="entry name" value="Metacaspase"/>
</dbReference>
<dbReference type="EMBL" id="NHYD01001791">
    <property type="protein sequence ID" value="PPQ89878.1"/>
    <property type="molecule type" value="Genomic_DNA"/>
</dbReference>
<dbReference type="InterPro" id="IPR011600">
    <property type="entry name" value="Pept_C14_caspase"/>
</dbReference>
<accession>A0A409XGJ7</accession>
<dbReference type="InterPro" id="IPR029030">
    <property type="entry name" value="Caspase-like_dom_sf"/>
</dbReference>
<keyword evidence="3" id="KW-0378">Hydrolase</keyword>
<name>A0A409XGJ7_PSICY</name>
<dbReference type="GO" id="GO:0006915">
    <property type="term" value="P:apoptotic process"/>
    <property type="evidence" value="ECO:0007669"/>
    <property type="project" value="UniProtKB-KW"/>
</dbReference>
<keyword evidence="2" id="KW-0053">Apoptosis</keyword>
<evidence type="ECO:0000313" key="5">
    <source>
        <dbReference type="EMBL" id="PPQ89878.1"/>
    </source>
</evidence>
<feature type="domain" description="Peptidase C14 caspase" evidence="4">
    <location>
        <begin position="50"/>
        <end position="307"/>
    </location>
</feature>
<keyword evidence="3" id="KW-0645">Protease</keyword>
<dbReference type="SUPFAM" id="SSF52129">
    <property type="entry name" value="Caspase-like"/>
    <property type="match status" value="1"/>
</dbReference>
<evidence type="ECO:0000256" key="3">
    <source>
        <dbReference type="ARBA" id="ARBA00022807"/>
    </source>
</evidence>
<gene>
    <name evidence="5" type="ORF">CVT25_004800</name>
</gene>
<reference evidence="5 6" key="1">
    <citation type="journal article" date="2018" name="Evol. Lett.">
        <title>Horizontal gene cluster transfer increased hallucinogenic mushroom diversity.</title>
        <authorList>
            <person name="Reynolds H.T."/>
            <person name="Vijayakumar V."/>
            <person name="Gluck-Thaler E."/>
            <person name="Korotkin H.B."/>
            <person name="Matheny P.B."/>
            <person name="Slot J.C."/>
        </authorList>
    </citation>
    <scope>NUCLEOTIDE SEQUENCE [LARGE SCALE GENOMIC DNA]</scope>
    <source>
        <strain evidence="5 6">2631</strain>
    </source>
</reference>
<organism evidence="5 6">
    <name type="scientific">Psilocybe cyanescens</name>
    <dbReference type="NCBI Taxonomy" id="93625"/>
    <lineage>
        <taxon>Eukaryota</taxon>
        <taxon>Fungi</taxon>
        <taxon>Dikarya</taxon>
        <taxon>Basidiomycota</taxon>
        <taxon>Agaricomycotina</taxon>
        <taxon>Agaricomycetes</taxon>
        <taxon>Agaricomycetidae</taxon>
        <taxon>Agaricales</taxon>
        <taxon>Agaricineae</taxon>
        <taxon>Strophariaceae</taxon>
        <taxon>Psilocybe</taxon>
    </lineage>
</organism>
<sequence length="702" mass="78166">MPSSSATSIELGDTRISDYAELLRYLDLKSQCGATHAVPVTSDDESPRIFALIIGVNKYADPEIKNLRGAVADAEVIRDFLRDKLGVNKHHIRMLTNCKATRQSIIDAFKSFQNNSEIRKGDAILIYYAGHGQEVKATGGWATENGNKMVQSIVPHDFMSNGNVHVIPDKTIGCLINNIMLEKGDNITVIFDCCNSGSGTRNSDPNVIARSAFLKNYAIPPNLDDEITQTYRERAAAQSAKDTPGSLTSHVFIAACSAYEQALERDGRGQFTMALEKVLHSVSLSEISYVDLMDRLEHLVSQNPQLEGINRHRMVFNEKAVPRTRNLYKVHITPNGEYILQAGGADGVSLNAQFTLYADIEAFHGNDPIGVYKAQDIRAFQSALSLVSVSNSTRSLGISGIALQTRVGVQEELKVHVPLEDGLIPVFEALLMHINQPSARLWSFALVDRSAADLEIQREGDDIIFYILDKRVTCQGLTRCISKAKPEPLHIRHIFQGAAHYYYHLNRSYLNSENLGNFLTIEFMKLQSTWNYDDIGTSEWEPVGENLIKDGMITLDIDDSYSHTNLYGIRIINHGGQDLYPNIFYFDNSELSIELYYSSGGRTQFMTDSPLQKEGGHLNLGFGNGGVRPYEYFIPDGQDVDVGFLKCFFSTSPIDLSSIIQNSPFKTPRDPEASMQYTNANSPDAWCCVLIPIVQRRRSSST</sequence>
<dbReference type="Pfam" id="PF00656">
    <property type="entry name" value="Peptidase_C14"/>
    <property type="match status" value="1"/>
</dbReference>
<evidence type="ECO:0000259" key="4">
    <source>
        <dbReference type="Pfam" id="PF00656"/>
    </source>
</evidence>
<keyword evidence="6" id="KW-1185">Reference proteome</keyword>
<dbReference type="GO" id="GO:0004197">
    <property type="term" value="F:cysteine-type endopeptidase activity"/>
    <property type="evidence" value="ECO:0007669"/>
    <property type="project" value="InterPro"/>
</dbReference>
<dbReference type="InParanoid" id="A0A409XGJ7"/>
<dbReference type="GO" id="GO:0005737">
    <property type="term" value="C:cytoplasm"/>
    <property type="evidence" value="ECO:0007669"/>
    <property type="project" value="TreeGrafter"/>
</dbReference>
<protein>
    <recommendedName>
        <fullName evidence="4">Peptidase C14 caspase domain-containing protein</fullName>
    </recommendedName>
</protein>
<keyword evidence="3" id="KW-0788">Thiol protease</keyword>
<dbReference type="OrthoDB" id="3223806at2759"/>
<evidence type="ECO:0000256" key="1">
    <source>
        <dbReference type="ARBA" id="ARBA00009005"/>
    </source>
</evidence>
<proteinExistence type="inferred from homology"/>
<dbReference type="PANTHER" id="PTHR48104">
    <property type="entry name" value="METACASPASE-4"/>
    <property type="match status" value="1"/>
</dbReference>
<dbReference type="Gene3D" id="3.40.50.1460">
    <property type="match status" value="1"/>
</dbReference>
<dbReference type="PANTHER" id="PTHR48104:SF30">
    <property type="entry name" value="METACASPASE-1"/>
    <property type="match status" value="1"/>
</dbReference>
<comment type="caution">
    <text evidence="5">The sequence shown here is derived from an EMBL/GenBank/DDBJ whole genome shotgun (WGS) entry which is preliminary data.</text>
</comment>
<dbReference type="Proteomes" id="UP000283269">
    <property type="component" value="Unassembled WGS sequence"/>
</dbReference>
<dbReference type="AlphaFoldDB" id="A0A409XGJ7"/>
<dbReference type="GO" id="GO:0006508">
    <property type="term" value="P:proteolysis"/>
    <property type="evidence" value="ECO:0007669"/>
    <property type="project" value="InterPro"/>
</dbReference>
<comment type="similarity">
    <text evidence="1">Belongs to the peptidase C14B family.</text>
</comment>
<evidence type="ECO:0000313" key="6">
    <source>
        <dbReference type="Proteomes" id="UP000283269"/>
    </source>
</evidence>